<keyword evidence="2" id="KW-1185">Reference proteome</keyword>
<sequence>MLPESECSDRVPDRIERLGFLGGKRYRTSRHHGRVMSELLGQLLRRVDQNPPRGEFQSLRQSI</sequence>
<gene>
    <name evidence="1" type="ORF">AN216_17195</name>
</gene>
<name>A0A1E7JZ73_9ACTN</name>
<protein>
    <submittedName>
        <fullName evidence="1">Uncharacterized protein</fullName>
    </submittedName>
</protein>
<evidence type="ECO:0000313" key="2">
    <source>
        <dbReference type="Proteomes" id="UP000176101"/>
    </source>
</evidence>
<evidence type="ECO:0000313" key="1">
    <source>
        <dbReference type="EMBL" id="OEU97003.1"/>
    </source>
</evidence>
<reference evidence="1 2" key="1">
    <citation type="journal article" date="2016" name="Front. Microbiol.">
        <title>Comparative Genomics Analysis of Streptomyces Species Reveals Their Adaptation to the Marine Environment and Their Diversity at the Genomic Level.</title>
        <authorList>
            <person name="Tian X."/>
            <person name="Zhang Z."/>
            <person name="Yang T."/>
            <person name="Chen M."/>
            <person name="Li J."/>
            <person name="Chen F."/>
            <person name="Yang J."/>
            <person name="Li W."/>
            <person name="Zhang B."/>
            <person name="Zhang Z."/>
            <person name="Wu J."/>
            <person name="Zhang C."/>
            <person name="Long L."/>
            <person name="Xiao J."/>
        </authorList>
    </citation>
    <scope>NUCLEOTIDE SEQUENCE [LARGE SCALE GENOMIC DNA]</scope>
    <source>
        <strain evidence="1 2">SCSIO 02100</strain>
    </source>
</reference>
<organism evidence="1 2">
    <name type="scientific">Streptomyces oceani</name>
    <dbReference type="NCBI Taxonomy" id="1075402"/>
    <lineage>
        <taxon>Bacteria</taxon>
        <taxon>Bacillati</taxon>
        <taxon>Actinomycetota</taxon>
        <taxon>Actinomycetes</taxon>
        <taxon>Kitasatosporales</taxon>
        <taxon>Streptomycetaceae</taxon>
        <taxon>Streptomyces</taxon>
    </lineage>
</organism>
<proteinExistence type="predicted"/>
<dbReference type="AlphaFoldDB" id="A0A1E7JZ73"/>
<dbReference type="Proteomes" id="UP000176101">
    <property type="component" value="Unassembled WGS sequence"/>
</dbReference>
<accession>A0A1E7JZ73</accession>
<dbReference type="EMBL" id="LJGU01000132">
    <property type="protein sequence ID" value="OEU97003.1"/>
    <property type="molecule type" value="Genomic_DNA"/>
</dbReference>
<comment type="caution">
    <text evidence="1">The sequence shown here is derived from an EMBL/GenBank/DDBJ whole genome shotgun (WGS) entry which is preliminary data.</text>
</comment>